<evidence type="ECO:0000256" key="1">
    <source>
        <dbReference type="ARBA" id="ARBA00001927"/>
    </source>
</evidence>
<dbReference type="GO" id="GO:0046872">
    <property type="term" value="F:metal ion binding"/>
    <property type="evidence" value="ECO:0007669"/>
    <property type="project" value="UniProtKB-KW"/>
</dbReference>
<evidence type="ECO:0000256" key="6">
    <source>
        <dbReference type="ARBA" id="ARBA00023014"/>
    </source>
</evidence>
<gene>
    <name evidence="8" type="ORF">FHX41_0683</name>
</gene>
<keyword evidence="9" id="KW-1185">Reference proteome</keyword>
<dbReference type="InterPro" id="IPR051269">
    <property type="entry name" value="Fe-S_cluster_ET"/>
</dbReference>
<evidence type="ECO:0000256" key="3">
    <source>
        <dbReference type="ARBA" id="ARBA00022723"/>
    </source>
</evidence>
<dbReference type="Gene3D" id="3.30.70.20">
    <property type="match status" value="1"/>
</dbReference>
<dbReference type="OrthoDB" id="14703at2"/>
<dbReference type="PANTHER" id="PTHR36923">
    <property type="entry name" value="FERREDOXIN"/>
    <property type="match status" value="1"/>
</dbReference>
<keyword evidence="7" id="KW-0003">3Fe-4S</keyword>
<dbReference type="GO" id="GO:0051538">
    <property type="term" value="F:3 iron, 4 sulfur cluster binding"/>
    <property type="evidence" value="ECO:0007669"/>
    <property type="project" value="UniProtKB-KW"/>
</dbReference>
<dbReference type="SUPFAM" id="SSF54862">
    <property type="entry name" value="4Fe-4S ferredoxins"/>
    <property type="match status" value="1"/>
</dbReference>
<dbReference type="Proteomes" id="UP000316706">
    <property type="component" value="Unassembled WGS sequence"/>
</dbReference>
<keyword evidence="3" id="KW-0479">Metal-binding</keyword>
<accession>A0A543I917</accession>
<protein>
    <submittedName>
        <fullName evidence="8">Ferredoxin</fullName>
    </submittedName>
</protein>
<dbReference type="PANTHER" id="PTHR36923:SF3">
    <property type="entry name" value="FERREDOXIN"/>
    <property type="match status" value="1"/>
</dbReference>
<sequence>MRIHVDTAVCASHGQCEFAAPEVFGLDDDGELSYVAEPAPEEAENVERAIRACPTRAIRKVE</sequence>
<evidence type="ECO:0000313" key="8">
    <source>
        <dbReference type="EMBL" id="TQM67085.1"/>
    </source>
</evidence>
<keyword evidence="2" id="KW-0813">Transport</keyword>
<dbReference type="AlphaFoldDB" id="A0A543I917"/>
<evidence type="ECO:0000256" key="5">
    <source>
        <dbReference type="ARBA" id="ARBA00023004"/>
    </source>
</evidence>
<dbReference type="Pfam" id="PF13370">
    <property type="entry name" value="Fer4_13"/>
    <property type="match status" value="1"/>
</dbReference>
<evidence type="ECO:0000313" key="9">
    <source>
        <dbReference type="Proteomes" id="UP000316706"/>
    </source>
</evidence>
<keyword evidence="6" id="KW-0411">Iron-sulfur</keyword>
<reference evidence="8 9" key="1">
    <citation type="submission" date="2019-06" db="EMBL/GenBank/DDBJ databases">
        <title>Sequencing the genomes of 1000 actinobacteria strains.</title>
        <authorList>
            <person name="Klenk H.-P."/>
        </authorList>
    </citation>
    <scope>NUCLEOTIDE SEQUENCE [LARGE SCALE GENOMIC DNA]</scope>
    <source>
        <strain evidence="8 9">DSM 45043</strain>
    </source>
</reference>
<name>A0A543I917_9ACTN</name>
<dbReference type="EMBL" id="VFPO01000001">
    <property type="protein sequence ID" value="TQM67085.1"/>
    <property type="molecule type" value="Genomic_DNA"/>
</dbReference>
<dbReference type="RefSeq" id="WP_141966140.1">
    <property type="nucleotide sequence ID" value="NZ_VFPO01000001.1"/>
</dbReference>
<proteinExistence type="predicted"/>
<evidence type="ECO:0000256" key="7">
    <source>
        <dbReference type="ARBA" id="ARBA00023291"/>
    </source>
</evidence>
<evidence type="ECO:0000256" key="4">
    <source>
        <dbReference type="ARBA" id="ARBA00022982"/>
    </source>
</evidence>
<keyword evidence="5" id="KW-0408">Iron</keyword>
<organism evidence="8 9">
    <name type="scientific">Actinomadura hallensis</name>
    <dbReference type="NCBI Taxonomy" id="337895"/>
    <lineage>
        <taxon>Bacteria</taxon>
        <taxon>Bacillati</taxon>
        <taxon>Actinomycetota</taxon>
        <taxon>Actinomycetes</taxon>
        <taxon>Streptosporangiales</taxon>
        <taxon>Thermomonosporaceae</taxon>
        <taxon>Actinomadura</taxon>
    </lineage>
</organism>
<evidence type="ECO:0000256" key="2">
    <source>
        <dbReference type="ARBA" id="ARBA00022448"/>
    </source>
</evidence>
<comment type="caution">
    <text evidence="8">The sequence shown here is derived from an EMBL/GenBank/DDBJ whole genome shotgun (WGS) entry which is preliminary data.</text>
</comment>
<keyword evidence="4" id="KW-0249">Electron transport</keyword>
<comment type="cofactor">
    <cofactor evidence="1">
        <name>[3Fe-4S] cluster</name>
        <dbReference type="ChEBI" id="CHEBI:21137"/>
    </cofactor>
</comment>